<reference evidence="8" key="1">
    <citation type="submission" date="2018-02" db="EMBL/GenBank/DDBJ databases">
        <title>Evolution and diversity of non-photosynthetic diatom plastid genomes.</title>
        <authorList>
            <person name="Kamikawa R."/>
            <person name="Ishii K."/>
        </authorList>
    </citation>
    <scope>NUCLEOTIDE SEQUENCE</scope>
    <source>
        <strain evidence="8">PL3-2</strain>
    </source>
</reference>
<organism evidence="8">
    <name type="scientific">Nitzschia sp. PL3-2</name>
    <dbReference type="NCBI Taxonomy" id="2083271"/>
    <lineage>
        <taxon>Eukaryota</taxon>
        <taxon>Sar</taxon>
        <taxon>Stramenopiles</taxon>
        <taxon>Ochrophyta</taxon>
        <taxon>Bacillariophyta</taxon>
        <taxon>Bacillariophyceae</taxon>
        <taxon>Bacillariophycidae</taxon>
        <taxon>Bacillariales</taxon>
        <taxon>Bacillariaceae</taxon>
        <taxon>Nitzschia</taxon>
    </lineage>
</organism>
<evidence type="ECO:0000256" key="7">
    <source>
        <dbReference type="ARBA" id="ARBA00035376"/>
    </source>
</evidence>
<dbReference type="GO" id="GO:0009507">
    <property type="term" value="C:chloroplast"/>
    <property type="evidence" value="ECO:0007669"/>
    <property type="project" value="UniProtKB-SubCell"/>
</dbReference>
<keyword evidence="3" id="KW-0150">Chloroplast</keyword>
<comment type="similarity">
    <text evidence="2">Belongs to the bacterial ribosomal protein bL19 family.</text>
</comment>
<dbReference type="PANTHER" id="PTHR15680">
    <property type="entry name" value="RIBOSOMAL PROTEIN L19"/>
    <property type="match status" value="1"/>
</dbReference>
<dbReference type="Pfam" id="PF01245">
    <property type="entry name" value="Ribosomal_L19"/>
    <property type="match status" value="1"/>
</dbReference>
<evidence type="ECO:0000256" key="2">
    <source>
        <dbReference type="ARBA" id="ARBA00005781"/>
    </source>
</evidence>
<dbReference type="NCBIfam" id="TIGR01024">
    <property type="entry name" value="rplS_bact"/>
    <property type="match status" value="1"/>
</dbReference>
<dbReference type="SUPFAM" id="SSF50104">
    <property type="entry name" value="Translation proteins SH3-like domain"/>
    <property type="match status" value="1"/>
</dbReference>
<evidence type="ECO:0000256" key="4">
    <source>
        <dbReference type="ARBA" id="ARBA00022640"/>
    </source>
</evidence>
<dbReference type="EMBL" id="AP018504">
    <property type="protein sequence ID" value="BBC77429.1"/>
    <property type="molecule type" value="Genomic_DNA"/>
</dbReference>
<keyword evidence="6" id="KW-0687">Ribonucleoprotein</keyword>
<keyword evidence="4 8" id="KW-0934">Plastid</keyword>
<dbReference type="InterPro" id="IPR001857">
    <property type="entry name" value="Ribosomal_bL19"/>
</dbReference>
<dbReference type="GO" id="GO:0005762">
    <property type="term" value="C:mitochondrial large ribosomal subunit"/>
    <property type="evidence" value="ECO:0007669"/>
    <property type="project" value="TreeGrafter"/>
</dbReference>
<dbReference type="AlphaFoldDB" id="A0A2Z5ZA59"/>
<evidence type="ECO:0000256" key="5">
    <source>
        <dbReference type="ARBA" id="ARBA00022980"/>
    </source>
</evidence>
<gene>
    <name evidence="8" type="primary">rpl19</name>
</gene>
<dbReference type="Gene3D" id="2.30.30.790">
    <property type="match status" value="1"/>
</dbReference>
<dbReference type="InterPro" id="IPR008991">
    <property type="entry name" value="Translation_prot_SH3-like_sf"/>
</dbReference>
<evidence type="ECO:0000256" key="6">
    <source>
        <dbReference type="ARBA" id="ARBA00023274"/>
    </source>
</evidence>
<evidence type="ECO:0000256" key="1">
    <source>
        <dbReference type="ARBA" id="ARBA00004229"/>
    </source>
</evidence>
<protein>
    <recommendedName>
        <fullName evidence="7">50S ribosomal protein L19, chloroplastic</fullName>
    </recommendedName>
</protein>
<comment type="subcellular location">
    <subcellularLocation>
        <location evidence="1">Plastid</location>
        <location evidence="1">Chloroplast</location>
    </subcellularLocation>
</comment>
<evidence type="ECO:0000313" key="8">
    <source>
        <dbReference type="EMBL" id="BBC77429.1"/>
    </source>
</evidence>
<dbReference type="InterPro" id="IPR038657">
    <property type="entry name" value="Ribosomal_bL19_sf"/>
</dbReference>
<dbReference type="GO" id="GO:0006412">
    <property type="term" value="P:translation"/>
    <property type="evidence" value="ECO:0007669"/>
    <property type="project" value="InterPro"/>
</dbReference>
<sequence length="112" mass="13241">MNIQQQILNFENKFCKKEIPFLKTGDVIKIFLEISEGNKKRIQQYTGTIIAKKNTSINTTINVRKVINQIAVEKIFLIHSPIILRIEILESIPVKRSKLYFLRNFKKMKDYK</sequence>
<geneLocation type="plastid" evidence="8"/>
<accession>A0A2Z5ZA59</accession>
<dbReference type="GO" id="GO:0003735">
    <property type="term" value="F:structural constituent of ribosome"/>
    <property type="evidence" value="ECO:0007669"/>
    <property type="project" value="InterPro"/>
</dbReference>
<dbReference type="PANTHER" id="PTHR15680:SF9">
    <property type="entry name" value="LARGE RIBOSOMAL SUBUNIT PROTEIN BL19M"/>
    <property type="match status" value="1"/>
</dbReference>
<evidence type="ECO:0000256" key="3">
    <source>
        <dbReference type="ARBA" id="ARBA00022528"/>
    </source>
</evidence>
<dbReference type="PRINTS" id="PR00061">
    <property type="entry name" value="RIBOSOMALL19"/>
</dbReference>
<proteinExistence type="inferred from homology"/>
<name>A0A2Z5ZA59_9STRA</name>
<keyword evidence="5 8" id="KW-0689">Ribosomal protein</keyword>